<sequence length="270" mass="32397">MRSQSAGYPDVKLHNEEVFIVVKTYPRPSTKYRELVCTAGITKLGKWIQLYPINYRYLDFDNWYKKYQWISVEISKNTSDFRIDSYRPIEKTIKTLGLPLSTDSDKKWSKRKEIILPTVKFYSIKELEEEYKSDKVSLGIFKPKEIIDFIIEPDTETWSKNQLRNLSQIRLFEQQPKPIEKIPFRFSYLFTCKDSNCKTNHKLTILDWEIFALYRNLKKQNPYDIDLNLQKLKDRWLTDMWNPKRDSYLIVGTQYPNPTFMVLGVFWPPK</sequence>
<name>A0A2H0KNS6_9BACT</name>
<dbReference type="EMBL" id="PCVL01000068">
    <property type="protein sequence ID" value="PIQ72173.1"/>
    <property type="molecule type" value="Genomic_DNA"/>
</dbReference>
<dbReference type="Proteomes" id="UP000229570">
    <property type="component" value="Unassembled WGS sequence"/>
</dbReference>
<evidence type="ECO:0000313" key="2">
    <source>
        <dbReference type="Proteomes" id="UP000229570"/>
    </source>
</evidence>
<evidence type="ECO:0000313" key="1">
    <source>
        <dbReference type="EMBL" id="PIQ72173.1"/>
    </source>
</evidence>
<dbReference type="AlphaFoldDB" id="A0A2H0KNS6"/>
<protein>
    <submittedName>
        <fullName evidence="1">Uncharacterized protein</fullName>
    </submittedName>
</protein>
<comment type="caution">
    <text evidence="1">The sequence shown here is derived from an EMBL/GenBank/DDBJ whole genome shotgun (WGS) entry which is preliminary data.</text>
</comment>
<organism evidence="1 2">
    <name type="scientific">Candidatus Roizmanbacteria bacterium CG11_big_fil_rev_8_21_14_0_20_35_14</name>
    <dbReference type="NCBI Taxonomy" id="1974855"/>
    <lineage>
        <taxon>Bacteria</taxon>
        <taxon>Candidatus Roizmaniibacteriota</taxon>
    </lineage>
</organism>
<proteinExistence type="predicted"/>
<gene>
    <name evidence="1" type="ORF">COV86_04445</name>
</gene>
<accession>A0A2H0KNS6</accession>
<reference evidence="1 2" key="1">
    <citation type="submission" date="2017-09" db="EMBL/GenBank/DDBJ databases">
        <title>Depth-based differentiation of microbial function through sediment-hosted aquifers and enrichment of novel symbionts in the deep terrestrial subsurface.</title>
        <authorList>
            <person name="Probst A.J."/>
            <person name="Ladd B."/>
            <person name="Jarett J.K."/>
            <person name="Geller-Mcgrath D.E."/>
            <person name="Sieber C.M."/>
            <person name="Emerson J.B."/>
            <person name="Anantharaman K."/>
            <person name="Thomas B.C."/>
            <person name="Malmstrom R."/>
            <person name="Stieglmeier M."/>
            <person name="Klingl A."/>
            <person name="Woyke T."/>
            <person name="Ryan C.M."/>
            <person name="Banfield J.F."/>
        </authorList>
    </citation>
    <scope>NUCLEOTIDE SEQUENCE [LARGE SCALE GENOMIC DNA]</scope>
    <source>
        <strain evidence="1">CG11_big_fil_rev_8_21_14_0_20_35_14</strain>
    </source>
</reference>